<evidence type="ECO:0000313" key="1">
    <source>
        <dbReference type="EMBL" id="OCH90287.1"/>
    </source>
</evidence>
<proteinExistence type="predicted"/>
<keyword evidence="2" id="KW-1185">Reference proteome</keyword>
<evidence type="ECO:0000313" key="2">
    <source>
        <dbReference type="Proteomes" id="UP000250043"/>
    </source>
</evidence>
<gene>
    <name evidence="1" type="ORF">OBBRIDRAFT_607279</name>
</gene>
<dbReference type="Proteomes" id="UP000250043">
    <property type="component" value="Unassembled WGS sequence"/>
</dbReference>
<protein>
    <submittedName>
        <fullName evidence="1">Uncharacterized protein</fullName>
    </submittedName>
</protein>
<dbReference type="AlphaFoldDB" id="A0A8E2AY94"/>
<organism evidence="1 2">
    <name type="scientific">Obba rivulosa</name>
    <dbReference type="NCBI Taxonomy" id="1052685"/>
    <lineage>
        <taxon>Eukaryota</taxon>
        <taxon>Fungi</taxon>
        <taxon>Dikarya</taxon>
        <taxon>Basidiomycota</taxon>
        <taxon>Agaricomycotina</taxon>
        <taxon>Agaricomycetes</taxon>
        <taxon>Polyporales</taxon>
        <taxon>Gelatoporiaceae</taxon>
        <taxon>Obba</taxon>
    </lineage>
</organism>
<accession>A0A8E2AY94</accession>
<dbReference type="EMBL" id="KV722407">
    <property type="protein sequence ID" value="OCH90287.1"/>
    <property type="molecule type" value="Genomic_DNA"/>
</dbReference>
<reference evidence="1 2" key="1">
    <citation type="submission" date="2016-07" db="EMBL/GenBank/DDBJ databases">
        <title>Draft genome of the white-rot fungus Obba rivulosa 3A-2.</title>
        <authorList>
            <consortium name="DOE Joint Genome Institute"/>
            <person name="Miettinen O."/>
            <person name="Riley R."/>
            <person name="Acob R."/>
            <person name="Barry K."/>
            <person name="Cullen D."/>
            <person name="De Vries R."/>
            <person name="Hainaut M."/>
            <person name="Hatakka A."/>
            <person name="Henrissat B."/>
            <person name="Hilden K."/>
            <person name="Kuo R."/>
            <person name="Labutti K."/>
            <person name="Lipzen A."/>
            <person name="Makela M.R."/>
            <person name="Sandor L."/>
            <person name="Spatafora J.W."/>
            <person name="Grigoriev I.V."/>
            <person name="Hibbett D.S."/>
        </authorList>
    </citation>
    <scope>NUCLEOTIDE SEQUENCE [LARGE SCALE GENOMIC DNA]</scope>
    <source>
        <strain evidence="1 2">3A-2</strain>
    </source>
</reference>
<sequence>MLEHTGVTMGRCLPDYNKLRMFIVFYRHGDYGRFLVSTLLGVNRSPYDSHPGHLRSSCLSQEDEFSSGTTSLVRYLQQLKGDKSQRRAAAVPDFWDLGELADRVNTVPTYLAPSLHMDTCFPTNTWTCFVASVVTCPAFALCSSSKTHWETPSSSQHSI</sequence>
<name>A0A8E2AY94_9APHY</name>